<evidence type="ECO:0000256" key="1">
    <source>
        <dbReference type="SAM" id="MobiDB-lite"/>
    </source>
</evidence>
<protein>
    <recommendedName>
        <fullName evidence="4">DUF4112 domain-containing protein</fullName>
    </recommendedName>
</protein>
<keyword evidence="3" id="KW-1185">Reference proteome</keyword>
<evidence type="ECO:0008006" key="4">
    <source>
        <dbReference type="Google" id="ProtNLM"/>
    </source>
</evidence>
<evidence type="ECO:0000313" key="3">
    <source>
        <dbReference type="Proteomes" id="UP000318081"/>
    </source>
</evidence>
<dbReference type="RefSeq" id="WP_145220587.1">
    <property type="nucleotide sequence ID" value="NZ_CP036432.1"/>
</dbReference>
<dbReference type="EMBL" id="CP036432">
    <property type="protein sequence ID" value="QDV88348.1"/>
    <property type="molecule type" value="Genomic_DNA"/>
</dbReference>
<gene>
    <name evidence="2" type="ORF">TBK1r_73800</name>
</gene>
<reference evidence="2 3" key="1">
    <citation type="submission" date="2019-02" db="EMBL/GenBank/DDBJ databases">
        <title>Deep-cultivation of Planctomycetes and their phenomic and genomic characterization uncovers novel biology.</title>
        <authorList>
            <person name="Wiegand S."/>
            <person name="Jogler M."/>
            <person name="Boedeker C."/>
            <person name="Pinto D."/>
            <person name="Vollmers J."/>
            <person name="Rivas-Marin E."/>
            <person name="Kohn T."/>
            <person name="Peeters S.H."/>
            <person name="Heuer A."/>
            <person name="Rast P."/>
            <person name="Oberbeckmann S."/>
            <person name="Bunk B."/>
            <person name="Jeske O."/>
            <person name="Meyerdierks A."/>
            <person name="Storesund J.E."/>
            <person name="Kallscheuer N."/>
            <person name="Luecker S."/>
            <person name="Lage O.M."/>
            <person name="Pohl T."/>
            <person name="Merkel B.J."/>
            <person name="Hornburger P."/>
            <person name="Mueller R.-W."/>
            <person name="Bruemmer F."/>
            <person name="Labrenz M."/>
            <person name="Spormann A.M."/>
            <person name="Op den Camp H."/>
            <person name="Overmann J."/>
            <person name="Amann R."/>
            <person name="Jetten M.S.M."/>
            <person name="Mascher T."/>
            <person name="Medema M.H."/>
            <person name="Devos D.P."/>
            <person name="Kaster A.-K."/>
            <person name="Ovreas L."/>
            <person name="Rohde M."/>
            <person name="Galperin M.Y."/>
            <person name="Jogler C."/>
        </authorList>
    </citation>
    <scope>NUCLEOTIDE SEQUENCE [LARGE SCALE GENOMIC DNA]</scope>
    <source>
        <strain evidence="2 3">TBK1r</strain>
    </source>
</reference>
<dbReference type="Pfam" id="PF13430">
    <property type="entry name" value="DUF4112"/>
    <property type="match status" value="1"/>
</dbReference>
<evidence type="ECO:0000313" key="2">
    <source>
        <dbReference type="EMBL" id="QDV88348.1"/>
    </source>
</evidence>
<organism evidence="2 3">
    <name type="scientific">Stieleria magnilauensis</name>
    <dbReference type="NCBI Taxonomy" id="2527963"/>
    <lineage>
        <taxon>Bacteria</taxon>
        <taxon>Pseudomonadati</taxon>
        <taxon>Planctomycetota</taxon>
        <taxon>Planctomycetia</taxon>
        <taxon>Pirellulales</taxon>
        <taxon>Pirellulaceae</taxon>
        <taxon>Stieleria</taxon>
    </lineage>
</organism>
<dbReference type="PANTHER" id="PTHR35519">
    <property type="entry name" value="MEMBRANE PROTEINS"/>
    <property type="match status" value="1"/>
</dbReference>
<accession>A0ABX5Y240</accession>
<dbReference type="InterPro" id="IPR025187">
    <property type="entry name" value="DUF4112"/>
</dbReference>
<dbReference type="PANTHER" id="PTHR35519:SF2">
    <property type="entry name" value="PH DOMAIN PROTEIN"/>
    <property type="match status" value="1"/>
</dbReference>
<name>A0ABX5Y240_9BACT</name>
<feature type="compositionally biased region" description="Polar residues" evidence="1">
    <location>
        <begin position="18"/>
        <end position="29"/>
    </location>
</feature>
<feature type="region of interest" description="Disordered" evidence="1">
    <location>
        <begin position="1"/>
        <end position="29"/>
    </location>
</feature>
<dbReference type="Proteomes" id="UP000318081">
    <property type="component" value="Chromosome"/>
</dbReference>
<proteinExistence type="predicted"/>
<sequence>MSAQDLSGLRPLDAEDLQPSTNKPQVQNASANDLVTLRRVQRIAKLMDSSMSIPGTSIRFGLDSALGLIPGVGDIGTAAVSGWILLQARRSGMPKRRLARMAANIVIDLTVGAVPIAGDVFDVFWKSNLRNARLLEDHLLKRVGSTSVER</sequence>